<dbReference type="AlphaFoldDB" id="A0ABD1VK96"/>
<comment type="caution">
    <text evidence="2">The sequence shown here is derived from an EMBL/GenBank/DDBJ whole genome shotgun (WGS) entry which is preliminary data.</text>
</comment>
<dbReference type="InterPro" id="IPR024752">
    <property type="entry name" value="Myb/SANT-like_dom"/>
</dbReference>
<accession>A0ABD1VK96</accession>
<gene>
    <name evidence="2" type="ORF">Fot_19166</name>
</gene>
<keyword evidence="3" id="KW-1185">Reference proteome</keyword>
<sequence length="127" mass="14971">MSMWEATWCERPSHHKYMRKILQTMKKEFLHIGWDKDKIQNHIKNIKKSWSACQYVFKDGLSSFAYDKTTSTWLVEFEDGTNFLRSNGRHKVIEDNNSFKGVVGAMDMATNRLVEEILSIQLRVHTT</sequence>
<evidence type="ECO:0000313" key="3">
    <source>
        <dbReference type="Proteomes" id="UP001604277"/>
    </source>
</evidence>
<dbReference type="Pfam" id="PF12776">
    <property type="entry name" value="Myb_DNA-bind_3"/>
    <property type="match status" value="1"/>
</dbReference>
<evidence type="ECO:0000313" key="2">
    <source>
        <dbReference type="EMBL" id="KAL2537775.1"/>
    </source>
</evidence>
<reference evidence="3" key="1">
    <citation type="submission" date="2024-07" db="EMBL/GenBank/DDBJ databases">
        <title>Two chromosome-level genome assemblies of Korean endemic species Abeliophyllum distichum and Forsythia ovata (Oleaceae).</title>
        <authorList>
            <person name="Jang H."/>
        </authorList>
    </citation>
    <scope>NUCLEOTIDE SEQUENCE [LARGE SCALE GENOMIC DNA]</scope>
</reference>
<protein>
    <recommendedName>
        <fullName evidence="1">Myb/SANT-like domain-containing protein</fullName>
    </recommendedName>
</protein>
<organism evidence="2 3">
    <name type="scientific">Forsythia ovata</name>
    <dbReference type="NCBI Taxonomy" id="205694"/>
    <lineage>
        <taxon>Eukaryota</taxon>
        <taxon>Viridiplantae</taxon>
        <taxon>Streptophyta</taxon>
        <taxon>Embryophyta</taxon>
        <taxon>Tracheophyta</taxon>
        <taxon>Spermatophyta</taxon>
        <taxon>Magnoliopsida</taxon>
        <taxon>eudicotyledons</taxon>
        <taxon>Gunneridae</taxon>
        <taxon>Pentapetalae</taxon>
        <taxon>asterids</taxon>
        <taxon>lamiids</taxon>
        <taxon>Lamiales</taxon>
        <taxon>Oleaceae</taxon>
        <taxon>Forsythieae</taxon>
        <taxon>Forsythia</taxon>
    </lineage>
</organism>
<name>A0ABD1VK96_9LAMI</name>
<evidence type="ECO:0000259" key="1">
    <source>
        <dbReference type="Pfam" id="PF12776"/>
    </source>
</evidence>
<proteinExistence type="predicted"/>
<dbReference type="EMBL" id="JBFOLJ010000005">
    <property type="protein sequence ID" value="KAL2537775.1"/>
    <property type="molecule type" value="Genomic_DNA"/>
</dbReference>
<dbReference type="Proteomes" id="UP001604277">
    <property type="component" value="Unassembled WGS sequence"/>
</dbReference>
<feature type="domain" description="Myb/SANT-like" evidence="1">
    <location>
        <begin position="16"/>
        <end position="72"/>
    </location>
</feature>